<protein>
    <recommendedName>
        <fullName evidence="2">Reverse transcriptase domain-containing protein</fullName>
    </recommendedName>
</protein>
<sequence>RSTTSALISVMHHILSHLDQSAAVCGQFLDIRKAFDSVSHSLLLEKPSKRKARKVVGLIYRHFYSNSSPSTLLHLYTTLVRPILEYASVVWDPVSTSVSSSIEGIQHFALKMVSKSWSTSYFDLLSAFNLSSLAHRH</sequence>
<dbReference type="AlphaFoldDB" id="A0A1X7UDT2"/>
<name>A0A1X7UDT2_AMPQE</name>
<reference evidence="1" key="1">
    <citation type="submission" date="2017-05" db="UniProtKB">
        <authorList>
            <consortium name="EnsemblMetazoa"/>
        </authorList>
    </citation>
    <scope>IDENTIFICATION</scope>
</reference>
<dbReference type="InParanoid" id="A0A1X7UDT2"/>
<evidence type="ECO:0000313" key="1">
    <source>
        <dbReference type="EnsemblMetazoa" id="Aqu2.1.25805_001"/>
    </source>
</evidence>
<accession>A0A1X7UDT2</accession>
<proteinExistence type="predicted"/>
<dbReference type="EnsemblMetazoa" id="Aqu2.1.25805_001">
    <property type="protein sequence ID" value="Aqu2.1.25805_001"/>
    <property type="gene ID" value="Aqu2.1.25805"/>
</dbReference>
<evidence type="ECO:0008006" key="2">
    <source>
        <dbReference type="Google" id="ProtNLM"/>
    </source>
</evidence>
<organism evidence="1">
    <name type="scientific">Amphimedon queenslandica</name>
    <name type="common">Sponge</name>
    <dbReference type="NCBI Taxonomy" id="400682"/>
    <lineage>
        <taxon>Eukaryota</taxon>
        <taxon>Metazoa</taxon>
        <taxon>Porifera</taxon>
        <taxon>Demospongiae</taxon>
        <taxon>Heteroscleromorpha</taxon>
        <taxon>Haplosclerida</taxon>
        <taxon>Niphatidae</taxon>
        <taxon>Amphimedon</taxon>
    </lineage>
</organism>